<dbReference type="AlphaFoldDB" id="A0A8B8K133"/>
<keyword evidence="3 5" id="KW-0371">Homeobox</keyword>
<dbReference type="Pfam" id="PF03791">
    <property type="entry name" value="KNOX2"/>
    <property type="match status" value="1"/>
</dbReference>
<dbReference type="GO" id="GO:0003677">
    <property type="term" value="F:DNA binding"/>
    <property type="evidence" value="ECO:0007669"/>
    <property type="project" value="UniProtKB-UniRule"/>
</dbReference>
<feature type="region of interest" description="Disordered" evidence="7">
    <location>
        <begin position="1"/>
        <end position="31"/>
    </location>
</feature>
<dbReference type="KEGG" id="aprc:113851211"/>
<feature type="domain" description="ELK" evidence="9">
    <location>
        <begin position="190"/>
        <end position="210"/>
    </location>
</feature>
<dbReference type="SMART" id="SM01255">
    <property type="entry name" value="KNOX1"/>
    <property type="match status" value="1"/>
</dbReference>
<dbReference type="InterPro" id="IPR005539">
    <property type="entry name" value="ELK_dom"/>
</dbReference>
<accession>A0A8B8K133</accession>
<evidence type="ECO:0000256" key="3">
    <source>
        <dbReference type="ARBA" id="ARBA00023155"/>
    </source>
</evidence>
<dbReference type="InterPro" id="IPR009057">
    <property type="entry name" value="Homeodomain-like_sf"/>
</dbReference>
<proteinExistence type="inferred from homology"/>
<feature type="compositionally biased region" description="Pro residues" evidence="7">
    <location>
        <begin position="19"/>
        <end position="29"/>
    </location>
</feature>
<comment type="subcellular location">
    <subcellularLocation>
        <location evidence="1 5">Nucleus</location>
    </subcellularLocation>
</comment>
<dbReference type="Proteomes" id="UP000694853">
    <property type="component" value="Unplaced"/>
</dbReference>
<reference evidence="11" key="2">
    <citation type="submission" date="2025-08" db="UniProtKB">
        <authorList>
            <consortium name="RefSeq"/>
        </authorList>
    </citation>
    <scope>IDENTIFICATION</scope>
    <source>
        <tissue evidence="11">Young leaves</tissue>
    </source>
</reference>
<dbReference type="InterPro" id="IPR001356">
    <property type="entry name" value="HD"/>
</dbReference>
<reference evidence="10" key="1">
    <citation type="journal article" date="2019" name="Toxins">
        <title>Detection of Abrin-Like and Prepropulchellin-Like Toxin Genes and Transcripts Using Whole Genome Sequencing and Full-Length Transcript Sequencing of Abrus precatorius.</title>
        <authorList>
            <person name="Hovde B.T."/>
            <person name="Daligault H.E."/>
            <person name="Hanschen E.R."/>
            <person name="Kunde Y.A."/>
            <person name="Johnson M.B."/>
            <person name="Starkenburg S.R."/>
            <person name="Johnson S.L."/>
        </authorList>
    </citation>
    <scope>NUCLEOTIDE SEQUENCE [LARGE SCALE GENOMIC DNA]</scope>
</reference>
<keyword evidence="10" id="KW-1185">Reference proteome</keyword>
<dbReference type="Pfam" id="PF03790">
    <property type="entry name" value="KNOX1"/>
    <property type="match status" value="1"/>
</dbReference>
<evidence type="ECO:0000256" key="4">
    <source>
        <dbReference type="ARBA" id="ARBA00023242"/>
    </source>
</evidence>
<dbReference type="Gene3D" id="1.10.10.60">
    <property type="entry name" value="Homeodomain-like"/>
    <property type="match status" value="1"/>
</dbReference>
<feature type="domain" description="Homeobox" evidence="8">
    <location>
        <begin position="210"/>
        <end position="273"/>
    </location>
</feature>
<keyword evidence="2 5" id="KW-0238">DNA-binding</keyword>
<feature type="DNA-binding region" description="Homeobox; TALE-type" evidence="5">
    <location>
        <begin position="211"/>
        <end position="274"/>
    </location>
</feature>
<dbReference type="SUPFAM" id="SSF46689">
    <property type="entry name" value="Homeodomain-like"/>
    <property type="match status" value="1"/>
</dbReference>
<dbReference type="PROSITE" id="PS51213">
    <property type="entry name" value="ELK"/>
    <property type="match status" value="1"/>
</dbReference>
<dbReference type="SMART" id="SM01256">
    <property type="entry name" value="KNOX2"/>
    <property type="match status" value="1"/>
</dbReference>
<evidence type="ECO:0000313" key="10">
    <source>
        <dbReference type="Proteomes" id="UP000694853"/>
    </source>
</evidence>
<dbReference type="InterPro" id="IPR017970">
    <property type="entry name" value="Homeobox_CS"/>
</dbReference>
<dbReference type="GeneID" id="113851211"/>
<dbReference type="RefSeq" id="XP_027337487.1">
    <property type="nucleotide sequence ID" value="XM_027481686.1"/>
</dbReference>
<dbReference type="GO" id="GO:0005634">
    <property type="term" value="C:nucleus"/>
    <property type="evidence" value="ECO:0007669"/>
    <property type="project" value="UniProtKB-SubCell"/>
</dbReference>
<keyword evidence="4 5" id="KW-0539">Nucleus</keyword>
<comment type="similarity">
    <text evidence="6">Belongs to the TALE/KNOX homeobox family.</text>
</comment>
<organism evidence="10 11">
    <name type="scientific">Abrus precatorius</name>
    <name type="common">Indian licorice</name>
    <name type="synonym">Glycine abrus</name>
    <dbReference type="NCBI Taxonomy" id="3816"/>
    <lineage>
        <taxon>Eukaryota</taxon>
        <taxon>Viridiplantae</taxon>
        <taxon>Streptophyta</taxon>
        <taxon>Embryophyta</taxon>
        <taxon>Tracheophyta</taxon>
        <taxon>Spermatophyta</taxon>
        <taxon>Magnoliopsida</taxon>
        <taxon>eudicotyledons</taxon>
        <taxon>Gunneridae</taxon>
        <taxon>Pentapetalae</taxon>
        <taxon>rosids</taxon>
        <taxon>fabids</taxon>
        <taxon>Fabales</taxon>
        <taxon>Fabaceae</taxon>
        <taxon>Papilionoideae</taxon>
        <taxon>50 kb inversion clade</taxon>
        <taxon>NPAAA clade</taxon>
        <taxon>indigoferoid/millettioid clade</taxon>
        <taxon>Abreae</taxon>
        <taxon>Abrus</taxon>
    </lineage>
</organism>
<gene>
    <name evidence="11" type="primary">LOC113851211</name>
</gene>
<dbReference type="InterPro" id="IPR050224">
    <property type="entry name" value="TALE_homeobox"/>
</dbReference>
<dbReference type="InterPro" id="IPR008422">
    <property type="entry name" value="KN_HD"/>
</dbReference>
<evidence type="ECO:0000256" key="1">
    <source>
        <dbReference type="ARBA" id="ARBA00004123"/>
    </source>
</evidence>
<evidence type="ECO:0000256" key="2">
    <source>
        <dbReference type="ARBA" id="ARBA00023125"/>
    </source>
</evidence>
<protein>
    <submittedName>
        <fullName evidence="11">Homeobox protein knotted-1-like 6</fullName>
    </submittedName>
</protein>
<evidence type="ECO:0000259" key="9">
    <source>
        <dbReference type="PROSITE" id="PS51213"/>
    </source>
</evidence>
<dbReference type="SMART" id="SM01188">
    <property type="entry name" value="ELK"/>
    <property type="match status" value="1"/>
</dbReference>
<dbReference type="PROSITE" id="PS50071">
    <property type="entry name" value="HOMEOBOX_2"/>
    <property type="match status" value="1"/>
</dbReference>
<dbReference type="Pfam" id="PF05920">
    <property type="entry name" value="Homeobox_KN"/>
    <property type="match status" value="1"/>
</dbReference>
<evidence type="ECO:0000256" key="6">
    <source>
        <dbReference type="PROSITE-ProRule" id="PRU00559"/>
    </source>
</evidence>
<dbReference type="OrthoDB" id="10056939at2759"/>
<dbReference type="InterPro" id="IPR005541">
    <property type="entry name" value="KNOX2"/>
</dbReference>
<dbReference type="Pfam" id="PF03789">
    <property type="entry name" value="ELK"/>
    <property type="match status" value="1"/>
</dbReference>
<evidence type="ECO:0000313" key="11">
    <source>
        <dbReference type="RefSeq" id="XP_027337487.1"/>
    </source>
</evidence>
<dbReference type="PANTHER" id="PTHR11850">
    <property type="entry name" value="HOMEOBOX PROTEIN TRANSCRIPTION FACTORS"/>
    <property type="match status" value="1"/>
</dbReference>
<feature type="compositionally biased region" description="Basic and acidic residues" evidence="7">
    <location>
        <begin position="168"/>
        <end position="179"/>
    </location>
</feature>
<dbReference type="InterPro" id="IPR005540">
    <property type="entry name" value="KNOX1"/>
</dbReference>
<dbReference type="CDD" id="cd00086">
    <property type="entry name" value="homeodomain"/>
    <property type="match status" value="1"/>
</dbReference>
<dbReference type="PROSITE" id="PS00027">
    <property type="entry name" value="HOMEOBOX_1"/>
    <property type="match status" value="1"/>
</dbReference>
<evidence type="ECO:0000256" key="5">
    <source>
        <dbReference type="PROSITE-ProRule" id="PRU00108"/>
    </source>
</evidence>
<dbReference type="GO" id="GO:0000981">
    <property type="term" value="F:DNA-binding transcription factor activity, RNA polymerase II-specific"/>
    <property type="evidence" value="ECO:0007669"/>
    <property type="project" value="InterPro"/>
</dbReference>
<name>A0A8B8K133_ABRPR</name>
<dbReference type="SMART" id="SM00389">
    <property type="entry name" value="HOX"/>
    <property type="match status" value="1"/>
</dbReference>
<sequence>MENLYNFHFSSSYSEQPSMAPPPSQPPPALNAISSIRTFVQSSSSSSDDSIKALQTKVASHPLFPQLLQAHIDCHKVGAPPEMAQVFDGMRGENSGVCHISGFSGADPDLDLFMEMYCDLLVKYKWDLSRPYDEATAFLNHMETQLHSICHPAATNNTPQTDEVGGSSEKDFSTVEKEATVEGRRNEVQEFKDGLLHRYSGYITNLKHEFSKKKKKEKLPKQAKQILLAWWNVHFKWPYPTDADKVALAEWTGLDQKQVNNWFVNQRKRHWKSTEEMQAIILNGLYGPPHQ</sequence>
<feature type="region of interest" description="Disordered" evidence="7">
    <location>
        <begin position="152"/>
        <end position="179"/>
    </location>
</feature>
<evidence type="ECO:0000259" key="8">
    <source>
        <dbReference type="PROSITE" id="PS50071"/>
    </source>
</evidence>
<evidence type="ECO:0000256" key="7">
    <source>
        <dbReference type="SAM" id="MobiDB-lite"/>
    </source>
</evidence>